<name>A0A1G5RZT7_9FIRM</name>
<dbReference type="InterPro" id="IPR019271">
    <property type="entry name" value="DUF2284_metal-binding"/>
</dbReference>
<protein>
    <submittedName>
        <fullName evidence="1">Predicted metal-binding protein</fullName>
    </submittedName>
</protein>
<keyword evidence="2" id="KW-1185">Reference proteome</keyword>
<dbReference type="Pfam" id="PF10050">
    <property type="entry name" value="DUF2284"/>
    <property type="match status" value="1"/>
</dbReference>
<gene>
    <name evidence="1" type="ORF">SAMN03080599_01849</name>
</gene>
<dbReference type="STRING" id="1120920.SAMN03080599_01849"/>
<dbReference type="EMBL" id="FMWL01000008">
    <property type="protein sequence ID" value="SCZ79622.1"/>
    <property type="molecule type" value="Genomic_DNA"/>
</dbReference>
<dbReference type="AlphaFoldDB" id="A0A1G5RZT7"/>
<dbReference type="OrthoDB" id="5420534at2"/>
<evidence type="ECO:0000313" key="1">
    <source>
        <dbReference type="EMBL" id="SCZ79622.1"/>
    </source>
</evidence>
<dbReference type="Proteomes" id="UP000199208">
    <property type="component" value="Unassembled WGS sequence"/>
</dbReference>
<organism evidence="1 2">
    <name type="scientific">Acidaminobacter hydrogenoformans DSM 2784</name>
    <dbReference type="NCBI Taxonomy" id="1120920"/>
    <lineage>
        <taxon>Bacteria</taxon>
        <taxon>Bacillati</taxon>
        <taxon>Bacillota</taxon>
        <taxon>Clostridia</taxon>
        <taxon>Peptostreptococcales</taxon>
        <taxon>Acidaminobacteraceae</taxon>
        <taxon>Acidaminobacter</taxon>
    </lineage>
</organism>
<sequence length="175" mass="18766">MDKKKIVELAINAGARDARFITAKAIHTAAWVAMKCRFGCGHYGKSLCCPPHAPTYLEMREVLKDYSYAVLLQCNTLEETTPLALELERALFKQGYHKAIGLGAGKCELCAECTLEGCTHPGEARPSMEACGIDVMATVKASGIQIVSFADGDPSPAAADSDDALYFGYGLVLVD</sequence>
<accession>A0A1G5RZT7</accession>
<evidence type="ECO:0000313" key="2">
    <source>
        <dbReference type="Proteomes" id="UP000199208"/>
    </source>
</evidence>
<proteinExistence type="predicted"/>
<dbReference type="RefSeq" id="WP_092590775.1">
    <property type="nucleotide sequence ID" value="NZ_FMWL01000008.1"/>
</dbReference>
<reference evidence="1 2" key="1">
    <citation type="submission" date="2016-10" db="EMBL/GenBank/DDBJ databases">
        <authorList>
            <person name="de Groot N.N."/>
        </authorList>
    </citation>
    <scope>NUCLEOTIDE SEQUENCE [LARGE SCALE GENOMIC DNA]</scope>
    <source>
        <strain evidence="1 2">DSM 2784</strain>
    </source>
</reference>